<keyword evidence="1" id="KW-0813">Transport</keyword>
<dbReference type="SMART" id="SM00382">
    <property type="entry name" value="AAA"/>
    <property type="match status" value="1"/>
</dbReference>
<reference evidence="6 7" key="1">
    <citation type="journal article" date="2015" name="MBio">
        <title>Genome-Resolved Metagenomic Analysis Reveals Roles for Candidate Phyla and Other Microbial Community Members in Biogeochemical Transformations in Oil Reservoirs.</title>
        <authorList>
            <person name="Hu P."/>
            <person name="Tom L."/>
            <person name="Singh A."/>
            <person name="Thomas B.C."/>
            <person name="Baker B.J."/>
            <person name="Piceno Y.M."/>
            <person name="Andersen G.L."/>
            <person name="Banfield J.F."/>
        </authorList>
    </citation>
    <scope>NUCLEOTIDE SEQUENCE [LARGE SCALE GENOMIC DNA]</scope>
    <source>
        <strain evidence="6">46_16</strain>
    </source>
</reference>
<comment type="caution">
    <text evidence="6">The sequence shown here is derived from an EMBL/GenBank/DDBJ whole genome shotgun (WGS) entry which is preliminary data.</text>
</comment>
<dbReference type="SUPFAM" id="SSF50331">
    <property type="entry name" value="MOP-like"/>
    <property type="match status" value="1"/>
</dbReference>
<sequence length="352" mass="39344">MLTVENIEKSYEGKPLLNQVSFAVEQDETICLLGSSGSGKSTLLRIIAGLEEPEGGHVLWKGNDMAGTPAHQRHFGLMFQDYALFPHRNVAENIAFGLRMQNRPQDEIRVHVKDALETINMADFADRKVTELSGGEQQRVALARALAPQPRLLMLDEPLGALDRTLREQLSKELRRILRDTKVPAIYVTHDQEEAFAIADRLLLLHDGVILQSGAPHEIYQHPKNVWVAKFFGLGNLVEGRVIERSPLKLDTPMGIIQASCEQDPPHIGERATLLFRPTRACRNEAQCPNQITGDVVDQVFQGEAYHLTMKVNESIPLFNVSLSDPVPVGDKLTVYFKPSDVLCLEDEKDES</sequence>
<dbReference type="PANTHER" id="PTHR42781:SF4">
    <property type="entry name" value="SPERMIDINE_PUTRESCINE IMPORT ATP-BINDING PROTEIN POTA"/>
    <property type="match status" value="1"/>
</dbReference>
<evidence type="ECO:0000256" key="1">
    <source>
        <dbReference type="ARBA" id="ARBA00022448"/>
    </source>
</evidence>
<dbReference type="Gene3D" id="3.40.50.300">
    <property type="entry name" value="P-loop containing nucleotide triphosphate hydrolases"/>
    <property type="match status" value="1"/>
</dbReference>
<evidence type="ECO:0000313" key="6">
    <source>
        <dbReference type="EMBL" id="KUK46000.1"/>
    </source>
</evidence>
<dbReference type="InterPro" id="IPR050093">
    <property type="entry name" value="ABC_SmlMolc_Importer"/>
</dbReference>
<feature type="domain" description="ABC transporter" evidence="5">
    <location>
        <begin position="2"/>
        <end position="232"/>
    </location>
</feature>
<dbReference type="EC" id="7.6.2.9" evidence="4"/>
<evidence type="ECO:0000313" key="7">
    <source>
        <dbReference type="Proteomes" id="UP000064249"/>
    </source>
</evidence>
<dbReference type="InterPro" id="IPR027417">
    <property type="entry name" value="P-loop_NTPase"/>
</dbReference>
<dbReference type="EMBL" id="LGFU01000094">
    <property type="protein sequence ID" value="KUK46000.1"/>
    <property type="molecule type" value="Genomic_DNA"/>
</dbReference>
<dbReference type="GO" id="GO:0005524">
    <property type="term" value="F:ATP binding"/>
    <property type="evidence" value="ECO:0007669"/>
    <property type="project" value="UniProtKB-KW"/>
</dbReference>
<dbReference type="GO" id="GO:0016887">
    <property type="term" value="F:ATP hydrolysis activity"/>
    <property type="evidence" value="ECO:0007669"/>
    <property type="project" value="InterPro"/>
</dbReference>
<dbReference type="FunFam" id="3.40.50.300:FF:000425">
    <property type="entry name" value="Probable ABC transporter, ATP-binding subunit"/>
    <property type="match status" value="1"/>
</dbReference>
<accession>A0A117LGJ8</accession>
<dbReference type="InterPro" id="IPR003593">
    <property type="entry name" value="AAA+_ATPase"/>
</dbReference>
<name>A0A117LGJ8_9CHLR</name>
<keyword evidence="3 6" id="KW-0067">ATP-binding</keyword>
<dbReference type="InterPro" id="IPR017871">
    <property type="entry name" value="ABC_transporter-like_CS"/>
</dbReference>
<evidence type="ECO:0000259" key="5">
    <source>
        <dbReference type="PROSITE" id="PS50893"/>
    </source>
</evidence>
<dbReference type="PROSITE" id="PS50893">
    <property type="entry name" value="ABC_TRANSPORTER_2"/>
    <property type="match status" value="1"/>
</dbReference>
<evidence type="ECO:0000256" key="3">
    <source>
        <dbReference type="ARBA" id="ARBA00022840"/>
    </source>
</evidence>
<dbReference type="Proteomes" id="UP000064249">
    <property type="component" value="Unassembled WGS sequence"/>
</dbReference>
<dbReference type="SUPFAM" id="SSF52540">
    <property type="entry name" value="P-loop containing nucleoside triphosphate hydrolases"/>
    <property type="match status" value="1"/>
</dbReference>
<gene>
    <name evidence="6" type="ORF">XD73_1129</name>
</gene>
<dbReference type="Pfam" id="PF00005">
    <property type="entry name" value="ABC_tran"/>
    <property type="match status" value="1"/>
</dbReference>
<dbReference type="PROSITE" id="PS00211">
    <property type="entry name" value="ABC_TRANSPORTER_1"/>
    <property type="match status" value="1"/>
</dbReference>
<dbReference type="PANTHER" id="PTHR42781">
    <property type="entry name" value="SPERMIDINE/PUTRESCINE IMPORT ATP-BINDING PROTEIN POTA"/>
    <property type="match status" value="1"/>
</dbReference>
<dbReference type="InterPro" id="IPR008995">
    <property type="entry name" value="Mo/tungstate-bd_C_term_dom"/>
</dbReference>
<dbReference type="GO" id="GO:0015418">
    <property type="term" value="F:ABC-type quaternary ammonium compound transporting activity"/>
    <property type="evidence" value="ECO:0007669"/>
    <property type="project" value="UniProtKB-EC"/>
</dbReference>
<evidence type="ECO:0000256" key="2">
    <source>
        <dbReference type="ARBA" id="ARBA00022741"/>
    </source>
</evidence>
<keyword evidence="2" id="KW-0547">Nucleotide-binding</keyword>
<dbReference type="Gene3D" id="2.40.50.100">
    <property type="match status" value="1"/>
</dbReference>
<organism evidence="6 7">
    <name type="scientific">Anaerolinea thermophila</name>
    <dbReference type="NCBI Taxonomy" id="167964"/>
    <lineage>
        <taxon>Bacteria</taxon>
        <taxon>Bacillati</taxon>
        <taxon>Chloroflexota</taxon>
        <taxon>Anaerolineae</taxon>
        <taxon>Anaerolineales</taxon>
        <taxon>Anaerolineaceae</taxon>
        <taxon>Anaerolinea</taxon>
    </lineage>
</organism>
<evidence type="ECO:0000256" key="4">
    <source>
        <dbReference type="ARBA" id="ARBA00066388"/>
    </source>
</evidence>
<proteinExistence type="predicted"/>
<dbReference type="InterPro" id="IPR003439">
    <property type="entry name" value="ABC_transporter-like_ATP-bd"/>
</dbReference>
<protein>
    <recommendedName>
        <fullName evidence="4">ABC-type quaternary amine transporter</fullName>
        <ecNumber evidence="4">7.6.2.9</ecNumber>
    </recommendedName>
</protein>
<dbReference type="AlphaFoldDB" id="A0A117LGJ8"/>